<dbReference type="InterPro" id="IPR011034">
    <property type="entry name" value="Formyl_transferase-like_C_sf"/>
</dbReference>
<dbReference type="InterPro" id="IPR044135">
    <property type="entry name" value="Met-tRNA-FMT_C"/>
</dbReference>
<evidence type="ECO:0000256" key="1">
    <source>
        <dbReference type="ARBA" id="ARBA00010699"/>
    </source>
</evidence>
<evidence type="ECO:0000256" key="4">
    <source>
        <dbReference type="ARBA" id="ARBA00022917"/>
    </source>
</evidence>
<evidence type="ECO:0000313" key="10">
    <source>
        <dbReference type="Proteomes" id="UP000594688"/>
    </source>
</evidence>
<protein>
    <recommendedName>
        <fullName evidence="2 5">Methionyl-tRNA formyltransferase</fullName>
        <ecNumber evidence="2 5">2.1.2.9</ecNumber>
    </recommendedName>
</protein>
<feature type="domain" description="Formyl transferase N-terminal" evidence="7">
    <location>
        <begin position="1"/>
        <end position="175"/>
    </location>
</feature>
<keyword evidence="4 5" id="KW-0648">Protein biosynthesis</keyword>
<dbReference type="SUPFAM" id="SSF53328">
    <property type="entry name" value="Formyltransferase"/>
    <property type="match status" value="1"/>
</dbReference>
<reference evidence="9 10" key="1">
    <citation type="submission" date="2020-02" db="EMBL/GenBank/DDBJ databases">
        <title>Genomic and physiological characterization of two novel Nitrospinaceae genera.</title>
        <authorList>
            <person name="Mueller A.J."/>
            <person name="Jung M.-Y."/>
            <person name="Strachan C.R."/>
            <person name="Herbold C.W."/>
            <person name="Kirkegaard R.H."/>
            <person name="Daims H."/>
        </authorList>
    </citation>
    <scope>NUCLEOTIDE SEQUENCE [LARGE SCALE GENOMIC DNA]</scope>
    <source>
        <strain evidence="9">EB</strain>
    </source>
</reference>
<feature type="domain" description="Formyl transferase C-terminal" evidence="8">
    <location>
        <begin position="203"/>
        <end position="300"/>
    </location>
</feature>
<dbReference type="InterPro" id="IPR005794">
    <property type="entry name" value="Fmt"/>
</dbReference>
<evidence type="ECO:0000259" key="7">
    <source>
        <dbReference type="Pfam" id="PF00551"/>
    </source>
</evidence>
<accession>A0A7T0G0B2</accession>
<evidence type="ECO:0000259" key="8">
    <source>
        <dbReference type="Pfam" id="PF02911"/>
    </source>
</evidence>
<dbReference type="Gene3D" id="3.40.50.12230">
    <property type="match status" value="1"/>
</dbReference>
<evidence type="ECO:0000256" key="6">
    <source>
        <dbReference type="SAM" id="MobiDB-lite"/>
    </source>
</evidence>
<dbReference type="SUPFAM" id="SSF50486">
    <property type="entry name" value="FMT C-terminal domain-like"/>
    <property type="match status" value="1"/>
</dbReference>
<dbReference type="InterPro" id="IPR036477">
    <property type="entry name" value="Formyl_transf_N_sf"/>
</dbReference>
<dbReference type="PANTHER" id="PTHR11138:SF5">
    <property type="entry name" value="METHIONYL-TRNA FORMYLTRANSFERASE, MITOCHONDRIAL"/>
    <property type="match status" value="1"/>
</dbReference>
<dbReference type="Proteomes" id="UP000594688">
    <property type="component" value="Chromosome"/>
</dbReference>
<dbReference type="Pfam" id="PF00551">
    <property type="entry name" value="Formyl_trans_N"/>
    <property type="match status" value="1"/>
</dbReference>
<name>A0A7T0G0B2_9BACT</name>
<dbReference type="EMBL" id="CP048685">
    <property type="protein sequence ID" value="QPJ62375.1"/>
    <property type="molecule type" value="Genomic_DNA"/>
</dbReference>
<dbReference type="FunFam" id="3.40.50.12230:FF:000001">
    <property type="entry name" value="Methionyl-tRNA formyltransferase"/>
    <property type="match status" value="1"/>
</dbReference>
<dbReference type="PANTHER" id="PTHR11138">
    <property type="entry name" value="METHIONYL-TRNA FORMYLTRANSFERASE"/>
    <property type="match status" value="1"/>
</dbReference>
<dbReference type="GO" id="GO:0004479">
    <property type="term" value="F:methionyl-tRNA formyltransferase activity"/>
    <property type="evidence" value="ECO:0007669"/>
    <property type="project" value="UniProtKB-UniRule"/>
</dbReference>
<dbReference type="NCBIfam" id="TIGR00460">
    <property type="entry name" value="fmt"/>
    <property type="match status" value="1"/>
</dbReference>
<dbReference type="PROSITE" id="PS00373">
    <property type="entry name" value="GART"/>
    <property type="match status" value="1"/>
</dbReference>
<feature type="region of interest" description="Disordered" evidence="6">
    <location>
        <begin position="297"/>
        <end position="322"/>
    </location>
</feature>
<keyword evidence="3 5" id="KW-0808">Transferase</keyword>
<organism evidence="9 10">
    <name type="scientific">Candidatus Nitronauta litoralis</name>
    <dbReference type="NCBI Taxonomy" id="2705533"/>
    <lineage>
        <taxon>Bacteria</taxon>
        <taxon>Pseudomonadati</taxon>
        <taxon>Nitrospinota/Tectimicrobiota group</taxon>
        <taxon>Nitrospinota</taxon>
        <taxon>Nitrospinia</taxon>
        <taxon>Nitrospinales</taxon>
        <taxon>Nitrospinaceae</taxon>
        <taxon>Candidatus Nitronauta</taxon>
    </lineage>
</organism>
<evidence type="ECO:0000256" key="2">
    <source>
        <dbReference type="ARBA" id="ARBA00012261"/>
    </source>
</evidence>
<dbReference type="CDD" id="cd08646">
    <property type="entry name" value="FMT_core_Met-tRNA-FMT_N"/>
    <property type="match status" value="1"/>
</dbReference>
<dbReference type="AlphaFoldDB" id="A0A7T0G0B2"/>
<evidence type="ECO:0000313" key="9">
    <source>
        <dbReference type="EMBL" id="QPJ62375.1"/>
    </source>
</evidence>
<dbReference type="InterPro" id="IPR005793">
    <property type="entry name" value="Formyl_trans_C"/>
</dbReference>
<comment type="catalytic activity">
    <reaction evidence="5">
        <text>L-methionyl-tRNA(fMet) + (6R)-10-formyltetrahydrofolate = N-formyl-L-methionyl-tRNA(fMet) + (6S)-5,6,7,8-tetrahydrofolate + H(+)</text>
        <dbReference type="Rhea" id="RHEA:24380"/>
        <dbReference type="Rhea" id="RHEA-COMP:9952"/>
        <dbReference type="Rhea" id="RHEA-COMP:9953"/>
        <dbReference type="ChEBI" id="CHEBI:15378"/>
        <dbReference type="ChEBI" id="CHEBI:57453"/>
        <dbReference type="ChEBI" id="CHEBI:78530"/>
        <dbReference type="ChEBI" id="CHEBI:78844"/>
        <dbReference type="ChEBI" id="CHEBI:195366"/>
        <dbReference type="EC" id="2.1.2.9"/>
    </reaction>
</comment>
<feature type="binding site" evidence="5">
    <location>
        <begin position="109"/>
        <end position="112"/>
    </location>
    <ligand>
        <name>(6S)-5,6,7,8-tetrahydrofolate</name>
        <dbReference type="ChEBI" id="CHEBI:57453"/>
    </ligand>
</feature>
<evidence type="ECO:0000256" key="5">
    <source>
        <dbReference type="HAMAP-Rule" id="MF_00182"/>
    </source>
</evidence>
<evidence type="ECO:0000256" key="3">
    <source>
        <dbReference type="ARBA" id="ARBA00022679"/>
    </source>
</evidence>
<dbReference type="KEGG" id="nli:G3M70_11045"/>
<dbReference type="CDD" id="cd08704">
    <property type="entry name" value="Met_tRNA_FMT_C"/>
    <property type="match status" value="1"/>
</dbReference>
<sequence>MNLVFMGTPDFALPTLKRLHESRHQVSAVVTQPDKPKGRGRSVVPTPVKAYALDQGLTVWQPAKASSPEFIDQVATLNPDVMVVIAYGQILKQALLDVPKQFCMNIHASLLPKYRGAAPINWAIINGDAETGVTTMKMDAGMDTGDMLLKSSMTIEPHHTAKDLHDALSEMGGELALATLDRLEAGELVPEPQDNSLATLAPKMKKEDGLIDWNQTAEVLHNRVRGLEPWPGSYTFLGNKRWRLGKTETGTGTTSDAPGEIVRVTDYGIEVGTGGGRLILKEIQPEGKKRMDVKSFLAGHPVQPGTRLGSSPENEPELKRKS</sequence>
<dbReference type="InterPro" id="IPR041711">
    <property type="entry name" value="Met-tRNA-FMT_N"/>
</dbReference>
<proteinExistence type="inferred from homology"/>
<comment type="function">
    <text evidence="5">Attaches a formyl group to the free amino group of methionyl-tRNA(fMet). The formyl group appears to play a dual role in the initiator identity of N-formylmethionyl-tRNA by promoting its recognition by IF2 and preventing the misappropriation of this tRNA by the elongation apparatus.</text>
</comment>
<dbReference type="InterPro" id="IPR002376">
    <property type="entry name" value="Formyl_transf_N"/>
</dbReference>
<dbReference type="Pfam" id="PF02911">
    <property type="entry name" value="Formyl_trans_C"/>
    <property type="match status" value="1"/>
</dbReference>
<dbReference type="HAMAP" id="MF_00182">
    <property type="entry name" value="Formyl_trans"/>
    <property type="match status" value="1"/>
</dbReference>
<gene>
    <name evidence="5" type="primary">fmt</name>
    <name evidence="9" type="ORF">G3M70_11045</name>
</gene>
<comment type="similarity">
    <text evidence="1 5">Belongs to the Fmt family.</text>
</comment>
<dbReference type="EC" id="2.1.2.9" evidence="2 5"/>
<dbReference type="GO" id="GO:0005829">
    <property type="term" value="C:cytosol"/>
    <property type="evidence" value="ECO:0007669"/>
    <property type="project" value="TreeGrafter"/>
</dbReference>
<dbReference type="InterPro" id="IPR001555">
    <property type="entry name" value="GART_AS"/>
</dbReference>